<gene>
    <name evidence="1" type="ORF">AKO1_006448</name>
</gene>
<organism evidence="1 2">
    <name type="scientific">Acrasis kona</name>
    <dbReference type="NCBI Taxonomy" id="1008807"/>
    <lineage>
        <taxon>Eukaryota</taxon>
        <taxon>Discoba</taxon>
        <taxon>Heterolobosea</taxon>
        <taxon>Tetramitia</taxon>
        <taxon>Eutetramitia</taxon>
        <taxon>Acrasidae</taxon>
        <taxon>Acrasis</taxon>
    </lineage>
</organism>
<feature type="non-terminal residue" evidence="1">
    <location>
        <position position="122"/>
    </location>
</feature>
<sequence>MNHSWEDPLTIAMWSPDAFLDDWKTIQGSAEVNNNFCVPPLPLIMRSVMYAIKMKSIGTLIVPKWPSAPWWVPLMVIGQSWLDVSNLIDSHLESEICKNQAWSDWIAVKFDGRKYYEQQWNQ</sequence>
<name>A0AAW2Z923_9EUKA</name>
<evidence type="ECO:0000313" key="2">
    <source>
        <dbReference type="Proteomes" id="UP001431209"/>
    </source>
</evidence>
<evidence type="ECO:0000313" key="1">
    <source>
        <dbReference type="EMBL" id="KAL0485935.1"/>
    </source>
</evidence>
<protein>
    <submittedName>
        <fullName evidence="1">Uncharacterized protein</fullName>
    </submittedName>
</protein>
<dbReference type="EMBL" id="JAOPGA020001187">
    <property type="protein sequence ID" value="KAL0485935.1"/>
    <property type="molecule type" value="Genomic_DNA"/>
</dbReference>
<proteinExistence type="predicted"/>
<dbReference type="Proteomes" id="UP001431209">
    <property type="component" value="Unassembled WGS sequence"/>
</dbReference>
<dbReference type="AlphaFoldDB" id="A0AAW2Z923"/>
<accession>A0AAW2Z923</accession>
<keyword evidence="2" id="KW-1185">Reference proteome</keyword>
<reference evidence="1 2" key="1">
    <citation type="submission" date="2024-03" db="EMBL/GenBank/DDBJ databases">
        <title>The Acrasis kona genome and developmental transcriptomes reveal deep origins of eukaryotic multicellular pathways.</title>
        <authorList>
            <person name="Sheikh S."/>
            <person name="Fu C.-J."/>
            <person name="Brown M.W."/>
            <person name="Baldauf S.L."/>
        </authorList>
    </citation>
    <scope>NUCLEOTIDE SEQUENCE [LARGE SCALE GENOMIC DNA]</scope>
    <source>
        <strain evidence="1 2">ATCC MYA-3509</strain>
    </source>
</reference>
<comment type="caution">
    <text evidence="1">The sequence shown here is derived from an EMBL/GenBank/DDBJ whole genome shotgun (WGS) entry which is preliminary data.</text>
</comment>